<proteinExistence type="predicted"/>
<name>A0A920BS02_9BACI</name>
<evidence type="ECO:0000313" key="1">
    <source>
        <dbReference type="EMBL" id="GIN60498.1"/>
    </source>
</evidence>
<keyword evidence="2" id="KW-1185">Reference proteome</keyword>
<comment type="caution">
    <text evidence="1">The sequence shown here is derived from an EMBL/GenBank/DDBJ whole genome shotgun (WGS) entry which is preliminary data.</text>
</comment>
<gene>
    <name evidence="1" type="ORF">J27TS8_04910</name>
</gene>
<dbReference type="EMBL" id="BORC01000001">
    <property type="protein sequence ID" value="GIN60498.1"/>
    <property type="molecule type" value="Genomic_DNA"/>
</dbReference>
<evidence type="ECO:0000313" key="2">
    <source>
        <dbReference type="Proteomes" id="UP000682111"/>
    </source>
</evidence>
<dbReference type="AlphaFoldDB" id="A0A920BS02"/>
<reference evidence="1" key="1">
    <citation type="submission" date="2021-03" db="EMBL/GenBank/DDBJ databases">
        <title>Antimicrobial resistance genes in bacteria isolated from Japanese honey, and their potential for conferring macrolide and lincosamide resistance in the American foulbrood pathogen Paenibacillus larvae.</title>
        <authorList>
            <person name="Okamoto M."/>
            <person name="Kumagai M."/>
            <person name="Kanamori H."/>
            <person name="Takamatsu D."/>
        </authorList>
    </citation>
    <scope>NUCLEOTIDE SEQUENCE</scope>
    <source>
        <strain evidence="1">J27TS8</strain>
    </source>
</reference>
<organism evidence="1 2">
    <name type="scientific">Robertmurraya siralis</name>
    <dbReference type="NCBI Taxonomy" id="77777"/>
    <lineage>
        <taxon>Bacteria</taxon>
        <taxon>Bacillati</taxon>
        <taxon>Bacillota</taxon>
        <taxon>Bacilli</taxon>
        <taxon>Bacillales</taxon>
        <taxon>Bacillaceae</taxon>
        <taxon>Robertmurraya</taxon>
    </lineage>
</organism>
<protein>
    <submittedName>
        <fullName evidence="1">Uncharacterized protein</fullName>
    </submittedName>
</protein>
<sequence>MAIKVIPFARRFLVNSNDKEDCIALRMFDRDSSLIEVSFPFHEDTPNFFLSISEALDLKNAIDQLIDLKMLEKPREEK</sequence>
<accession>A0A920BS02</accession>
<dbReference type="Proteomes" id="UP000682111">
    <property type="component" value="Unassembled WGS sequence"/>
</dbReference>
<dbReference type="RefSeq" id="WP_212933176.1">
    <property type="nucleotide sequence ID" value="NZ_BORC01000001.1"/>
</dbReference>